<dbReference type="EMBL" id="OU898277">
    <property type="protein sequence ID" value="CAG9829934.1"/>
    <property type="molecule type" value="Genomic_DNA"/>
</dbReference>
<protein>
    <submittedName>
        <fullName evidence="2">Uncharacterized protein</fullName>
    </submittedName>
</protein>
<proteinExistence type="predicted"/>
<evidence type="ECO:0000313" key="3">
    <source>
        <dbReference type="Proteomes" id="UP001153709"/>
    </source>
</evidence>
<keyword evidence="3" id="KW-1185">Reference proteome</keyword>
<dbReference type="Gene3D" id="3.15.10.50">
    <property type="match status" value="1"/>
</dbReference>
<gene>
    <name evidence="2" type="ORF">DIABBA_LOCUS3688</name>
</gene>
<evidence type="ECO:0000313" key="2">
    <source>
        <dbReference type="EMBL" id="CAG9829934.1"/>
    </source>
</evidence>
<reference evidence="2" key="1">
    <citation type="submission" date="2022-01" db="EMBL/GenBank/DDBJ databases">
        <authorList>
            <person name="King R."/>
        </authorList>
    </citation>
    <scope>NUCLEOTIDE SEQUENCE</scope>
</reference>
<keyword evidence="1" id="KW-0732">Signal</keyword>
<organism evidence="2 3">
    <name type="scientific">Diabrotica balteata</name>
    <name type="common">Banded cucumber beetle</name>
    <dbReference type="NCBI Taxonomy" id="107213"/>
    <lineage>
        <taxon>Eukaryota</taxon>
        <taxon>Metazoa</taxon>
        <taxon>Ecdysozoa</taxon>
        <taxon>Arthropoda</taxon>
        <taxon>Hexapoda</taxon>
        <taxon>Insecta</taxon>
        <taxon>Pterygota</taxon>
        <taxon>Neoptera</taxon>
        <taxon>Endopterygota</taxon>
        <taxon>Coleoptera</taxon>
        <taxon>Polyphaga</taxon>
        <taxon>Cucujiformia</taxon>
        <taxon>Chrysomeloidea</taxon>
        <taxon>Chrysomelidae</taxon>
        <taxon>Galerucinae</taxon>
        <taxon>Diabroticina</taxon>
        <taxon>Diabroticites</taxon>
        <taxon>Diabrotica</taxon>
    </lineage>
</organism>
<dbReference type="InterPro" id="IPR017943">
    <property type="entry name" value="Bactericidal_perm-incr_a/b_dom"/>
</dbReference>
<feature type="signal peptide" evidence="1">
    <location>
        <begin position="1"/>
        <end position="18"/>
    </location>
</feature>
<feature type="chain" id="PRO_5040199506" evidence="1">
    <location>
        <begin position="19"/>
        <end position="254"/>
    </location>
</feature>
<dbReference type="Proteomes" id="UP001153709">
    <property type="component" value="Chromosome 2"/>
</dbReference>
<dbReference type="GO" id="GO:0008289">
    <property type="term" value="F:lipid binding"/>
    <property type="evidence" value="ECO:0007669"/>
    <property type="project" value="InterPro"/>
</dbReference>
<accession>A0A9N9SSK9</accession>
<dbReference type="Pfam" id="PF16984">
    <property type="entry name" value="Grp7_allergen"/>
    <property type="match status" value="1"/>
</dbReference>
<evidence type="ECO:0000256" key="1">
    <source>
        <dbReference type="SAM" id="SignalP"/>
    </source>
</evidence>
<dbReference type="SUPFAM" id="SSF55394">
    <property type="entry name" value="Bactericidal permeability-increasing protein, BPI"/>
    <property type="match status" value="1"/>
</dbReference>
<dbReference type="InterPro" id="IPR038602">
    <property type="entry name" value="Mite_allergen_7_sf"/>
</dbReference>
<name>A0A9N9SSK9_DIABA</name>
<sequence length="254" mass="28820">MTMKVLILLAIFVPFVVSHDAKFTELLSQEILEQVDVELLLTQIETIYLHEKSSSGNITAELNEFLDKVLENVGNYIINHGYDPFPIPDTVLNLPITGSITLKKGWLRDLSMIKRYKDTDVIYSSAEKKLKMVFSLQFQELQFVYNYITNYLLLTIKGDVEGKIENVIIEAALNFDFNTYNATLDNFDIMNTGSIDIHFSGNDLIDWLTNMMTGVVTAFLHPLILSIIQNVFKGTLSDLVDAVNEIIHGILHLI</sequence>
<dbReference type="InterPro" id="IPR020234">
    <property type="entry name" value="Mite_allergen_group-7"/>
</dbReference>
<dbReference type="OrthoDB" id="6419576at2759"/>
<dbReference type="AlphaFoldDB" id="A0A9N9SSK9"/>